<evidence type="ECO:0000313" key="6">
    <source>
        <dbReference type="EMBL" id="GIG91518.1"/>
    </source>
</evidence>
<evidence type="ECO:0000259" key="4">
    <source>
        <dbReference type="Pfam" id="PF00465"/>
    </source>
</evidence>
<evidence type="ECO:0000313" key="7">
    <source>
        <dbReference type="Proteomes" id="UP000646749"/>
    </source>
</evidence>
<organism evidence="6 7">
    <name type="scientific">Plantactinospora endophytica</name>
    <dbReference type="NCBI Taxonomy" id="673535"/>
    <lineage>
        <taxon>Bacteria</taxon>
        <taxon>Bacillati</taxon>
        <taxon>Actinomycetota</taxon>
        <taxon>Actinomycetes</taxon>
        <taxon>Micromonosporales</taxon>
        <taxon>Micromonosporaceae</taxon>
        <taxon>Plantactinospora</taxon>
    </lineage>
</organism>
<name>A0ABQ4E9V7_9ACTN</name>
<feature type="region of interest" description="Disordered" evidence="3">
    <location>
        <begin position="425"/>
        <end position="446"/>
    </location>
</feature>
<dbReference type="Gene3D" id="1.20.1090.10">
    <property type="entry name" value="Dehydroquinate synthase-like - alpha domain"/>
    <property type="match status" value="1"/>
</dbReference>
<proteinExistence type="inferred from homology"/>
<feature type="domain" description="Alcohol dehydrogenase iron-type/glycerol dehydrogenase GldA" evidence="4">
    <location>
        <begin position="29"/>
        <end position="196"/>
    </location>
</feature>
<sequence>MSTVQTPAGPAAGPGPDGPGDPYGLIRGPRQIVFGPGQRHGLGRIVASLGGNALVCTDGRMAEQPEFREMVADLRDCGVTVRVFAGVEAELPTPTIADCVAGLAGVPVDVVVGIGGGSCVDHAKVVSMLLVHGGQPRDYYGEFKVPGPALPVVAVPTTAGTGSEVTPVAVLADPDREMKVGISSPHLIPHTALVDPELTYSCPRPLTAHAAADALTHCVEAFTAVRRAATPTLGTERVFVGKSLLTDSFALAGMELIGRSLVAADADGADRTARHELHLAAIYGGLALGTAGTAAAHALQYPIGAVTHTPHGAGVGALLPYVMAYNLPARVAEFAEVATALGVPDEPGADPAGRARAAVHRVAELLGAVGIPRDLAELGLSADRLDWAAEQGMTAARLVQNNPRPLDPTELRRIVGAAYAGDLASLLPEPAGTGTNPSTSGGEEAR</sequence>
<comment type="similarity">
    <text evidence="1">Belongs to the iron-containing alcohol dehydrogenase family.</text>
</comment>
<evidence type="ECO:0000256" key="1">
    <source>
        <dbReference type="ARBA" id="ARBA00007358"/>
    </source>
</evidence>
<gene>
    <name evidence="6" type="ORF">Pen02_64540</name>
</gene>
<dbReference type="PANTHER" id="PTHR11496:SF102">
    <property type="entry name" value="ALCOHOL DEHYDROGENASE 4"/>
    <property type="match status" value="1"/>
</dbReference>
<evidence type="ECO:0000256" key="3">
    <source>
        <dbReference type="SAM" id="MobiDB-lite"/>
    </source>
</evidence>
<keyword evidence="7" id="KW-1185">Reference proteome</keyword>
<dbReference type="InterPro" id="IPR039697">
    <property type="entry name" value="Alcohol_dehydrogenase_Fe"/>
</dbReference>
<dbReference type="Pfam" id="PF25137">
    <property type="entry name" value="ADH_Fe_C"/>
    <property type="match status" value="1"/>
</dbReference>
<evidence type="ECO:0000259" key="5">
    <source>
        <dbReference type="Pfam" id="PF25137"/>
    </source>
</evidence>
<feature type="compositionally biased region" description="Polar residues" evidence="3">
    <location>
        <begin position="433"/>
        <end position="446"/>
    </location>
</feature>
<protein>
    <submittedName>
        <fullName evidence="6">Alcohol dehydrogenase</fullName>
    </submittedName>
</protein>
<dbReference type="Proteomes" id="UP000646749">
    <property type="component" value="Unassembled WGS sequence"/>
</dbReference>
<dbReference type="Gene3D" id="3.40.50.1970">
    <property type="match status" value="1"/>
</dbReference>
<accession>A0ABQ4E9V7</accession>
<dbReference type="CDD" id="cd08191">
    <property type="entry name" value="Fe-ADH-like"/>
    <property type="match status" value="1"/>
</dbReference>
<dbReference type="SUPFAM" id="SSF56796">
    <property type="entry name" value="Dehydroquinate synthase-like"/>
    <property type="match status" value="1"/>
</dbReference>
<feature type="domain" description="Fe-containing alcohol dehydrogenase-like C-terminal" evidence="5">
    <location>
        <begin position="207"/>
        <end position="418"/>
    </location>
</feature>
<dbReference type="Pfam" id="PF00465">
    <property type="entry name" value="Fe-ADH"/>
    <property type="match status" value="1"/>
</dbReference>
<dbReference type="RefSeq" id="WP_203869901.1">
    <property type="nucleotide sequence ID" value="NZ_BONW01000039.1"/>
</dbReference>
<comment type="caution">
    <text evidence="6">The sequence shown here is derived from an EMBL/GenBank/DDBJ whole genome shotgun (WGS) entry which is preliminary data.</text>
</comment>
<dbReference type="InterPro" id="IPR001670">
    <property type="entry name" value="ADH_Fe/GldA"/>
</dbReference>
<keyword evidence="2" id="KW-0560">Oxidoreductase</keyword>
<dbReference type="PANTHER" id="PTHR11496">
    <property type="entry name" value="ALCOHOL DEHYDROGENASE"/>
    <property type="match status" value="1"/>
</dbReference>
<feature type="region of interest" description="Disordered" evidence="3">
    <location>
        <begin position="1"/>
        <end position="25"/>
    </location>
</feature>
<dbReference type="EMBL" id="BONW01000039">
    <property type="protein sequence ID" value="GIG91518.1"/>
    <property type="molecule type" value="Genomic_DNA"/>
</dbReference>
<evidence type="ECO:0000256" key="2">
    <source>
        <dbReference type="ARBA" id="ARBA00023002"/>
    </source>
</evidence>
<dbReference type="InterPro" id="IPR056798">
    <property type="entry name" value="ADH_Fe_C"/>
</dbReference>
<reference evidence="6 7" key="1">
    <citation type="submission" date="2021-01" db="EMBL/GenBank/DDBJ databases">
        <title>Whole genome shotgun sequence of Plantactinospora endophytica NBRC 110450.</title>
        <authorList>
            <person name="Komaki H."/>
            <person name="Tamura T."/>
        </authorList>
    </citation>
    <scope>NUCLEOTIDE SEQUENCE [LARGE SCALE GENOMIC DNA]</scope>
    <source>
        <strain evidence="6 7">NBRC 110450</strain>
    </source>
</reference>